<proteinExistence type="predicted"/>
<dbReference type="Proteomes" id="UP000191116">
    <property type="component" value="Unassembled WGS sequence"/>
</dbReference>
<dbReference type="RefSeq" id="WP_080176068.1">
    <property type="nucleotide sequence ID" value="NZ_AP024857.1"/>
</dbReference>
<evidence type="ECO:0000313" key="1">
    <source>
        <dbReference type="EMBL" id="SKA52842.1"/>
    </source>
</evidence>
<sequence length="275" mass="31603">MGSNESLIYGQLNQATFTDFISRLSVEQSGNRPHATANPLFSVQNEKLVWTRDSESCHQLSRIFFCVDDHSSFDSYEEMLAEIISDQDSAEVNIFTDHINENNIDTSNLEDIAEAINVVFDDEYDACVMYGNYEWEHINTHITPEAAHAFIERKKHDYRKLRVYAVSAYLCWEMKAIIDGLVNGSIQYVDKAIGSDVGNLFYEFADGLVIALCEIESIGGIGGDPAWLKYTVKMKQGNTYEVYEHRKYIEGRYKLRNLPRETLIKMWEESCKVVR</sequence>
<dbReference type="AlphaFoldDB" id="A0A1T4UJ90"/>
<organism evidence="1 2">
    <name type="scientific">Photobacterium toruni</name>
    <dbReference type="NCBI Taxonomy" id="1935446"/>
    <lineage>
        <taxon>Bacteria</taxon>
        <taxon>Pseudomonadati</taxon>
        <taxon>Pseudomonadota</taxon>
        <taxon>Gammaproteobacteria</taxon>
        <taxon>Vibrionales</taxon>
        <taxon>Vibrionaceae</taxon>
        <taxon>Photobacterium</taxon>
    </lineage>
</organism>
<dbReference type="EMBL" id="FUWP01000025">
    <property type="protein sequence ID" value="SKA52842.1"/>
    <property type="molecule type" value="Genomic_DNA"/>
</dbReference>
<gene>
    <name evidence="1" type="ORF">CZ814_03351</name>
</gene>
<dbReference type="OrthoDB" id="8901973at2"/>
<protein>
    <submittedName>
        <fullName evidence="1">Uncharacterized protein</fullName>
    </submittedName>
</protein>
<accession>A0A1T4UJ90</accession>
<evidence type="ECO:0000313" key="2">
    <source>
        <dbReference type="Proteomes" id="UP000191116"/>
    </source>
</evidence>
<name>A0A1T4UJ90_9GAMM</name>
<reference evidence="1 2" key="1">
    <citation type="submission" date="2017-02" db="EMBL/GenBank/DDBJ databases">
        <authorList>
            <person name="Peterson S.W."/>
        </authorList>
    </citation>
    <scope>NUCLEOTIDE SEQUENCE [LARGE SCALE GENOMIC DNA]</scope>
    <source>
        <strain evidence="1 2">CECT 9189</strain>
    </source>
</reference>